<dbReference type="InterPro" id="IPR051628">
    <property type="entry name" value="LUBAC_E3_Ligases"/>
</dbReference>
<dbReference type="SUPFAM" id="SSF57850">
    <property type="entry name" value="RING/U-box"/>
    <property type="match status" value="1"/>
</dbReference>
<dbReference type="Pfam" id="PF26112">
    <property type="entry name" value="UBA_RNF216"/>
    <property type="match status" value="1"/>
</dbReference>
<feature type="region of interest" description="Disordered" evidence="8">
    <location>
        <begin position="1"/>
        <end position="35"/>
    </location>
</feature>
<dbReference type="CDD" id="cd16630">
    <property type="entry name" value="RING-HC_RBR_RNF216"/>
    <property type="match status" value="1"/>
</dbReference>
<keyword evidence="7" id="KW-0862">Zinc</keyword>
<comment type="caution">
    <text evidence="11">The sequence shown here is derived from an EMBL/GenBank/DDBJ whole genome shotgun (WGS) entry which is preliminary data.</text>
</comment>
<keyword evidence="6" id="KW-0833">Ubl conjugation pathway</keyword>
<dbReference type="PANTHER" id="PTHR22770">
    <property type="entry name" value="UBIQUITIN CONJUGATING ENZYME 7 INTERACTING PROTEIN-RELATED"/>
    <property type="match status" value="1"/>
</dbReference>
<reference evidence="11" key="1">
    <citation type="submission" date="2022-11" db="EMBL/GenBank/DDBJ databases">
        <title>Chromosomal genome sequence assembly and mating type (MAT) locus characterization of the leprose asexual lichenized fungus Lepraria neglecta (Nyl.) Erichsen.</title>
        <authorList>
            <person name="Allen J.L."/>
            <person name="Pfeffer B."/>
        </authorList>
    </citation>
    <scope>NUCLEOTIDE SEQUENCE</scope>
    <source>
        <strain evidence="11">Allen 5258</strain>
    </source>
</reference>
<dbReference type="PANTHER" id="PTHR22770:SF42">
    <property type="entry name" value="FINGER PROTEIN (ZIN), PUTATIVE (AFU_ORTHOLOGUE AFUA_4G03910)-RELATED"/>
    <property type="match status" value="1"/>
</dbReference>
<dbReference type="GO" id="GO:0008270">
    <property type="term" value="F:zinc ion binding"/>
    <property type="evidence" value="ECO:0007669"/>
    <property type="project" value="UniProtKB-KW"/>
</dbReference>
<evidence type="ECO:0000256" key="6">
    <source>
        <dbReference type="ARBA" id="ARBA00022786"/>
    </source>
</evidence>
<dbReference type="Gene3D" id="1.20.120.1750">
    <property type="match status" value="1"/>
</dbReference>
<evidence type="ECO:0000256" key="4">
    <source>
        <dbReference type="ARBA" id="ARBA00022737"/>
    </source>
</evidence>
<keyword evidence="9" id="KW-0812">Transmembrane</keyword>
<proteinExistence type="predicted"/>
<dbReference type="Pfam" id="PF26191">
    <property type="entry name" value="RING-HC_RBR_RNF216"/>
    <property type="match status" value="1"/>
</dbReference>
<dbReference type="InterPro" id="IPR047544">
    <property type="entry name" value="RING-HC_RBR_RNF216"/>
</dbReference>
<feature type="transmembrane region" description="Helical" evidence="9">
    <location>
        <begin position="401"/>
        <end position="420"/>
    </location>
</feature>
<keyword evidence="4" id="KW-0677">Repeat</keyword>
<evidence type="ECO:0000256" key="1">
    <source>
        <dbReference type="ARBA" id="ARBA00004906"/>
    </source>
</evidence>
<keyword evidence="3" id="KW-0479">Metal-binding</keyword>
<evidence type="ECO:0000313" key="12">
    <source>
        <dbReference type="Proteomes" id="UP001276659"/>
    </source>
</evidence>
<comment type="pathway">
    <text evidence="1">Protein modification; protein ubiquitination.</text>
</comment>
<dbReference type="GO" id="GO:0016740">
    <property type="term" value="F:transferase activity"/>
    <property type="evidence" value="ECO:0007669"/>
    <property type="project" value="UniProtKB-KW"/>
</dbReference>
<keyword evidence="2" id="KW-0808">Transferase</keyword>
<organism evidence="11 12">
    <name type="scientific">Lepraria neglecta</name>
    <dbReference type="NCBI Taxonomy" id="209136"/>
    <lineage>
        <taxon>Eukaryota</taxon>
        <taxon>Fungi</taxon>
        <taxon>Dikarya</taxon>
        <taxon>Ascomycota</taxon>
        <taxon>Pezizomycotina</taxon>
        <taxon>Lecanoromycetes</taxon>
        <taxon>OSLEUM clade</taxon>
        <taxon>Lecanoromycetidae</taxon>
        <taxon>Lecanorales</taxon>
        <taxon>Lecanorineae</taxon>
        <taxon>Stereocaulaceae</taxon>
        <taxon>Lepraria</taxon>
    </lineage>
</organism>
<dbReference type="PROSITE" id="PS51873">
    <property type="entry name" value="TRIAD"/>
    <property type="match status" value="1"/>
</dbReference>
<evidence type="ECO:0000256" key="2">
    <source>
        <dbReference type="ARBA" id="ARBA00022679"/>
    </source>
</evidence>
<evidence type="ECO:0000256" key="7">
    <source>
        <dbReference type="ARBA" id="ARBA00022833"/>
    </source>
</evidence>
<evidence type="ECO:0000313" key="11">
    <source>
        <dbReference type="EMBL" id="KAK3176822.1"/>
    </source>
</evidence>
<dbReference type="AlphaFoldDB" id="A0AAD9ZEL3"/>
<keyword evidence="9" id="KW-0472">Membrane</keyword>
<keyword evidence="12" id="KW-1185">Reference proteome</keyword>
<keyword evidence="9" id="KW-1133">Transmembrane helix</keyword>
<dbReference type="Pfam" id="PF26200">
    <property type="entry name" value="Rcat_RNF216"/>
    <property type="match status" value="1"/>
</dbReference>
<accession>A0AAD9ZEL3</accession>
<evidence type="ECO:0000256" key="3">
    <source>
        <dbReference type="ARBA" id="ARBA00022723"/>
    </source>
</evidence>
<feature type="domain" description="RING-type" evidence="10">
    <location>
        <begin position="259"/>
        <end position="561"/>
    </location>
</feature>
<protein>
    <recommendedName>
        <fullName evidence="10">RING-type domain-containing protein</fullName>
    </recommendedName>
</protein>
<gene>
    <name evidence="11" type="ORF">OEA41_008147</name>
</gene>
<dbReference type="EMBL" id="JASNWA010000004">
    <property type="protein sequence ID" value="KAK3176822.1"/>
    <property type="molecule type" value="Genomic_DNA"/>
</dbReference>
<name>A0AAD9ZEL3_9LECA</name>
<sequence>MPLRSTPPSLRLEHMSTPPARNNGHKPSEEDGEEGHLAELNESLSILATIFPHVLPEVFRELLSTFDGESRLQIAVEQLLKHQDAWVKGRWRTATTEPRPEANKAQGNELLVAAEDEFRRASYKWATRSMLYEEFKVLSRSKIEGVLAEENFCYTRARPTLQKLVSKSWRNSFNNFLLRWRKPIESSMKDHWMIFWPKDQDEKAKTVPILKETGDAELDMELHRNVLAPFLETIKREREAKDWEVALAMNNTEARNAGAIYECECCFSDTNFEQMATCTTGGHVICFRCIWNAVSEALFGQSWGRNIDHSRSQIKCLAPMSTDICDGCIPQSISRRAILESKGGKEALKKLESRLADEALLKAQLPLLTCPFCTYAEVDELYFPPSTIRYRLNTDHPRTTLFLLLLLLNFLPLLLLYMLLTRLSSFASLPKLNSILSTSLTRLLRHHHLPHRFQCRSPTCSLPSCLTCHKAWRDPHTCHESATLSLRTTIEAARTAALKRTCPRCGLGFIKESGCNKLTCVCGYAMCYICRQGLGKNEGGEGYRHFCQHFRPAGGTCRECDRCDLYRNEDDEAVVRRAGSVAEKEWREREGMVGVKGLGGGREELGKKGRWEGEWTVQGIVDWWVGGVLVC</sequence>
<evidence type="ECO:0000256" key="5">
    <source>
        <dbReference type="ARBA" id="ARBA00022771"/>
    </source>
</evidence>
<keyword evidence="5" id="KW-0863">Zinc-finger</keyword>
<dbReference type="InterPro" id="IPR047546">
    <property type="entry name" value="Rcat_RBR_RNF216"/>
</dbReference>
<dbReference type="Proteomes" id="UP001276659">
    <property type="component" value="Unassembled WGS sequence"/>
</dbReference>
<evidence type="ECO:0000256" key="8">
    <source>
        <dbReference type="SAM" id="MobiDB-lite"/>
    </source>
</evidence>
<dbReference type="CDD" id="cd20353">
    <property type="entry name" value="Rcat_RBR_RNF216"/>
    <property type="match status" value="1"/>
</dbReference>
<feature type="compositionally biased region" description="Basic and acidic residues" evidence="8">
    <location>
        <begin position="26"/>
        <end position="35"/>
    </location>
</feature>
<evidence type="ECO:0000256" key="9">
    <source>
        <dbReference type="SAM" id="Phobius"/>
    </source>
</evidence>
<dbReference type="InterPro" id="IPR058758">
    <property type="entry name" value="UBA_RNF216"/>
</dbReference>
<evidence type="ECO:0000259" key="10">
    <source>
        <dbReference type="PROSITE" id="PS51873"/>
    </source>
</evidence>
<dbReference type="InterPro" id="IPR044066">
    <property type="entry name" value="TRIAD_supradom"/>
</dbReference>